<dbReference type="OrthoDB" id="1299052at2759"/>
<dbReference type="PANTHER" id="PTHR33248">
    <property type="entry name" value="ZINC ION-BINDING PROTEIN"/>
    <property type="match status" value="1"/>
</dbReference>
<keyword evidence="2 4" id="KW-0863">Zinc-finger</keyword>
<dbReference type="PROSITE" id="PS51999">
    <property type="entry name" value="ZF_GRF"/>
    <property type="match status" value="1"/>
</dbReference>
<dbReference type="GO" id="GO:0008270">
    <property type="term" value="F:zinc ion binding"/>
    <property type="evidence" value="ECO:0007669"/>
    <property type="project" value="UniProtKB-KW"/>
</dbReference>
<evidence type="ECO:0000256" key="2">
    <source>
        <dbReference type="ARBA" id="ARBA00022771"/>
    </source>
</evidence>
<evidence type="ECO:0000256" key="4">
    <source>
        <dbReference type="PROSITE-ProRule" id="PRU01343"/>
    </source>
</evidence>
<dbReference type="Pfam" id="PF06839">
    <property type="entry name" value="Zn_ribbon_GRF"/>
    <property type="match status" value="1"/>
</dbReference>
<dbReference type="InterPro" id="IPR010666">
    <property type="entry name" value="Znf_GRF"/>
</dbReference>
<accession>A0A9J5X4D9</accession>
<evidence type="ECO:0000313" key="7">
    <source>
        <dbReference type="Proteomes" id="UP000824120"/>
    </source>
</evidence>
<evidence type="ECO:0000259" key="5">
    <source>
        <dbReference type="PROSITE" id="PS51999"/>
    </source>
</evidence>
<name>A0A9J5X4D9_SOLCO</name>
<evidence type="ECO:0000256" key="3">
    <source>
        <dbReference type="ARBA" id="ARBA00022833"/>
    </source>
</evidence>
<dbReference type="AlphaFoldDB" id="A0A9J5X4D9"/>
<keyword evidence="1" id="KW-0479">Metal-binding</keyword>
<reference evidence="6 7" key="1">
    <citation type="submission" date="2020-09" db="EMBL/GenBank/DDBJ databases">
        <title>De no assembly of potato wild relative species, Solanum commersonii.</title>
        <authorList>
            <person name="Cho K."/>
        </authorList>
    </citation>
    <scope>NUCLEOTIDE SEQUENCE [LARGE SCALE GENOMIC DNA]</scope>
    <source>
        <strain evidence="6">LZ3.2</strain>
        <tissue evidence="6">Leaf</tissue>
    </source>
</reference>
<sequence length="246" mass="27595">MARISLTKLCLQEEDHELEEVRCKHGFVLPLLTSWTPKNPGRRYWGCPYYGNARSCNFWLWKDDYIDPRSKFVIPKLLGRIAELEHSVESSRKVETSDKEINKPTKSTKSMESKIDMNKIESKMDNFDDDLKKMKTVEKKWKNKLVKSKKREKQLWIALFEATYLKLIHEISKGNYITFSVEPFDLFLPLSIGALGVALGPAIYVDVGATTGAALELAGPAVCVDVGAAAGVALGQELGLEGGLEL</sequence>
<keyword evidence="3" id="KW-0862">Zinc</keyword>
<evidence type="ECO:0000256" key="1">
    <source>
        <dbReference type="ARBA" id="ARBA00022723"/>
    </source>
</evidence>
<feature type="non-terminal residue" evidence="6">
    <location>
        <position position="1"/>
    </location>
</feature>
<keyword evidence="7" id="KW-1185">Reference proteome</keyword>
<proteinExistence type="predicted"/>
<protein>
    <recommendedName>
        <fullName evidence="5">GRF-type domain-containing protein</fullName>
    </recommendedName>
</protein>
<organism evidence="6 7">
    <name type="scientific">Solanum commersonii</name>
    <name type="common">Commerson's wild potato</name>
    <name type="synonym">Commerson's nightshade</name>
    <dbReference type="NCBI Taxonomy" id="4109"/>
    <lineage>
        <taxon>Eukaryota</taxon>
        <taxon>Viridiplantae</taxon>
        <taxon>Streptophyta</taxon>
        <taxon>Embryophyta</taxon>
        <taxon>Tracheophyta</taxon>
        <taxon>Spermatophyta</taxon>
        <taxon>Magnoliopsida</taxon>
        <taxon>eudicotyledons</taxon>
        <taxon>Gunneridae</taxon>
        <taxon>Pentapetalae</taxon>
        <taxon>asterids</taxon>
        <taxon>lamiids</taxon>
        <taxon>Solanales</taxon>
        <taxon>Solanaceae</taxon>
        <taxon>Solanoideae</taxon>
        <taxon>Solaneae</taxon>
        <taxon>Solanum</taxon>
    </lineage>
</organism>
<gene>
    <name evidence="6" type="ORF">H5410_052539</name>
</gene>
<feature type="domain" description="GRF-type" evidence="5">
    <location>
        <begin position="23"/>
        <end position="65"/>
    </location>
</feature>
<comment type="caution">
    <text evidence="6">The sequence shown here is derived from an EMBL/GenBank/DDBJ whole genome shotgun (WGS) entry which is preliminary data.</text>
</comment>
<dbReference type="EMBL" id="JACXVP010000010">
    <property type="protein sequence ID" value="KAG5581912.1"/>
    <property type="molecule type" value="Genomic_DNA"/>
</dbReference>
<dbReference type="Proteomes" id="UP000824120">
    <property type="component" value="Chromosome 10"/>
</dbReference>
<evidence type="ECO:0000313" key="6">
    <source>
        <dbReference type="EMBL" id="KAG5581912.1"/>
    </source>
</evidence>